<organism evidence="1 2">
    <name type="scientific">Planktosalinus lacus</name>
    <dbReference type="NCBI Taxonomy" id="1526573"/>
    <lineage>
        <taxon>Bacteria</taxon>
        <taxon>Pseudomonadati</taxon>
        <taxon>Bacteroidota</taxon>
        <taxon>Flavobacteriia</taxon>
        <taxon>Flavobacteriales</taxon>
        <taxon>Flavobacteriaceae</taxon>
        <taxon>Planktosalinus</taxon>
    </lineage>
</organism>
<accession>A0A8J2VA28</accession>
<dbReference type="RefSeq" id="WP_188441800.1">
    <property type="nucleotide sequence ID" value="NZ_BMGK01000007.1"/>
</dbReference>
<reference evidence="1" key="1">
    <citation type="journal article" date="2014" name="Int. J. Syst. Evol. Microbiol.">
        <title>Complete genome sequence of Corynebacterium casei LMG S-19264T (=DSM 44701T), isolated from a smear-ripened cheese.</title>
        <authorList>
            <consortium name="US DOE Joint Genome Institute (JGI-PGF)"/>
            <person name="Walter F."/>
            <person name="Albersmeier A."/>
            <person name="Kalinowski J."/>
            <person name="Ruckert C."/>
        </authorList>
    </citation>
    <scope>NUCLEOTIDE SEQUENCE</scope>
    <source>
        <strain evidence="1">CGMCC 1.12924</strain>
    </source>
</reference>
<keyword evidence="2" id="KW-1185">Reference proteome</keyword>
<protein>
    <submittedName>
        <fullName evidence="1">Uncharacterized protein</fullName>
    </submittedName>
</protein>
<proteinExistence type="predicted"/>
<dbReference type="AlphaFoldDB" id="A0A8J2VA28"/>
<dbReference type="EMBL" id="BMGK01000007">
    <property type="protein sequence ID" value="GGD95089.1"/>
    <property type="molecule type" value="Genomic_DNA"/>
</dbReference>
<evidence type="ECO:0000313" key="2">
    <source>
        <dbReference type="Proteomes" id="UP000652231"/>
    </source>
</evidence>
<evidence type="ECO:0000313" key="1">
    <source>
        <dbReference type="EMBL" id="GGD95089.1"/>
    </source>
</evidence>
<gene>
    <name evidence="1" type="ORF">GCM10011312_18450</name>
</gene>
<dbReference type="Proteomes" id="UP000652231">
    <property type="component" value="Unassembled WGS sequence"/>
</dbReference>
<comment type="caution">
    <text evidence="1">The sequence shown here is derived from an EMBL/GenBank/DDBJ whole genome shotgun (WGS) entry which is preliminary data.</text>
</comment>
<reference evidence="1" key="2">
    <citation type="submission" date="2020-09" db="EMBL/GenBank/DDBJ databases">
        <authorList>
            <person name="Sun Q."/>
            <person name="Zhou Y."/>
        </authorList>
    </citation>
    <scope>NUCLEOTIDE SEQUENCE</scope>
    <source>
        <strain evidence="1">CGMCC 1.12924</strain>
    </source>
</reference>
<name>A0A8J2VA28_9FLAO</name>
<sequence>METEISLSLKPFRIHNLEARLHQLTDYTFDARPVLCGKDALLLDVYHPQTNTRLELTGVAPYAVLFFNNDFKYAGATLNLKYHNSPFSILTPYKKILLLKWPLEFELKNVLGVNVR</sequence>